<feature type="region of interest" description="Disordered" evidence="1">
    <location>
        <begin position="62"/>
        <end position="131"/>
    </location>
</feature>
<evidence type="ECO:0000256" key="1">
    <source>
        <dbReference type="SAM" id="MobiDB-lite"/>
    </source>
</evidence>
<gene>
    <name evidence="2" type="ORF">LN736_03835</name>
</gene>
<keyword evidence="3" id="KW-1185">Reference proteome</keyword>
<dbReference type="EMBL" id="JAJJPB010000002">
    <property type="protein sequence ID" value="MCC9293999.1"/>
    <property type="molecule type" value="Genomic_DNA"/>
</dbReference>
<dbReference type="Proteomes" id="UP001165422">
    <property type="component" value="Unassembled WGS sequence"/>
</dbReference>
<dbReference type="RefSeq" id="WP_229980896.1">
    <property type="nucleotide sequence ID" value="NZ_JAJJPB010000002.1"/>
</dbReference>
<comment type="caution">
    <text evidence="2">The sequence shown here is derived from an EMBL/GenBank/DDBJ whole genome shotgun (WGS) entry which is preliminary data.</text>
</comment>
<sequence>MYRCPIMDSNEYIGEDDMYDWDVDYPVQYMYPPNMYRMCPMFLNSYSNPCMRCINQRGYMQPPTYSPDYGRSDKMTGYYRPDDGMYDMDQDESVDLNAEDKNSEDDKSEKFIDHGESGTKIRTVDMSEIED</sequence>
<evidence type="ECO:0000313" key="3">
    <source>
        <dbReference type="Proteomes" id="UP001165422"/>
    </source>
</evidence>
<feature type="compositionally biased region" description="Acidic residues" evidence="1">
    <location>
        <begin position="84"/>
        <end position="94"/>
    </location>
</feature>
<feature type="compositionally biased region" description="Basic and acidic residues" evidence="1">
    <location>
        <begin position="98"/>
        <end position="125"/>
    </location>
</feature>
<name>A0ABS8N498_9CLOT</name>
<proteinExistence type="predicted"/>
<protein>
    <submittedName>
        <fullName evidence="2">Uncharacterized protein</fullName>
    </submittedName>
</protein>
<accession>A0ABS8N498</accession>
<evidence type="ECO:0000313" key="2">
    <source>
        <dbReference type="EMBL" id="MCC9293999.1"/>
    </source>
</evidence>
<reference evidence="2" key="1">
    <citation type="submission" date="2021-11" db="EMBL/GenBank/DDBJ databases">
        <authorList>
            <person name="Qingchun L."/>
            <person name="Dong Z."/>
            <person name="Zongwei Q."/>
            <person name="Jia Z."/>
            <person name="Duotao L."/>
        </authorList>
    </citation>
    <scope>NUCLEOTIDE SEQUENCE</scope>
    <source>
        <strain evidence="2">WLY-B-L2</strain>
    </source>
</reference>
<organism evidence="2 3">
    <name type="scientific">Clostridium aromativorans</name>
    <dbReference type="NCBI Taxonomy" id="2836848"/>
    <lineage>
        <taxon>Bacteria</taxon>
        <taxon>Bacillati</taxon>
        <taxon>Bacillota</taxon>
        <taxon>Clostridia</taxon>
        <taxon>Eubacteriales</taxon>
        <taxon>Clostridiaceae</taxon>
        <taxon>Clostridium</taxon>
    </lineage>
</organism>